<dbReference type="GO" id="GO:0016491">
    <property type="term" value="F:oxidoreductase activity"/>
    <property type="evidence" value="ECO:0007669"/>
    <property type="project" value="InterPro"/>
</dbReference>
<evidence type="ECO:0000313" key="8">
    <source>
        <dbReference type="Proteomes" id="UP000242818"/>
    </source>
</evidence>
<sequence length="362" mass="39854">MKKIVFLAAGLWCSSAAFCQQTISGKIKGGNGKIIYLYDDNDNRAEDSLLLKADEAFSLKVKSAGKAVFALILQGNDQPMLFTSGKENIQVTSDAATFPVAQSFKGDEDARAMQAYQQAFQPLIAQAQALNAEAHTINGEDEAAKNAFRKKAVSFGNQVTKTGVAFVQQHPHNIASIWLMLNELRNRVDPQQMEQLFTSLDKPIQSSKYGEAISQYLQAARLNGINVEAEDFTQNDVNGKPVSLKSFRGKYVLVDFWASWCGPCRQENPNVVAAYQKYKDKNFTVLGISLDKDKTPWTKAIAHDGLTWTQVSDLKGWSNAVAVQYGIQSIPANMLIGPDGKIVARNLRGEALNAKLEELLIQ</sequence>
<dbReference type="InterPro" id="IPR000866">
    <property type="entry name" value="AhpC/TSA"/>
</dbReference>
<dbReference type="EMBL" id="FMAR01000001">
    <property type="protein sequence ID" value="SCB82608.1"/>
    <property type="molecule type" value="Genomic_DNA"/>
</dbReference>
<dbReference type="InterPro" id="IPR013766">
    <property type="entry name" value="Thioredoxin_domain"/>
</dbReference>
<reference evidence="7 8" key="1">
    <citation type="submission" date="2016-08" db="EMBL/GenBank/DDBJ databases">
        <authorList>
            <person name="Seilhamer J.J."/>
        </authorList>
    </citation>
    <scope>NUCLEOTIDE SEQUENCE [LARGE SCALE GENOMIC DNA]</scope>
    <source>
        <strain evidence="7 8">A37T2</strain>
    </source>
</reference>
<dbReference type="AlphaFoldDB" id="A0A1C3ZJW1"/>
<proteinExistence type="predicted"/>
<protein>
    <submittedName>
        <fullName evidence="7">Peroxiredoxin</fullName>
    </submittedName>
</protein>
<dbReference type="GO" id="GO:0030313">
    <property type="term" value="C:cell envelope"/>
    <property type="evidence" value="ECO:0007669"/>
    <property type="project" value="UniProtKB-SubCell"/>
</dbReference>
<evidence type="ECO:0000256" key="5">
    <source>
        <dbReference type="SAM" id="SignalP"/>
    </source>
</evidence>
<keyword evidence="3" id="KW-1015">Disulfide bond</keyword>
<dbReference type="PANTHER" id="PTHR42852:SF6">
    <property type="entry name" value="THIOL:DISULFIDE INTERCHANGE PROTEIN DSBE"/>
    <property type="match status" value="1"/>
</dbReference>
<dbReference type="Gene3D" id="3.40.30.10">
    <property type="entry name" value="Glutaredoxin"/>
    <property type="match status" value="1"/>
</dbReference>
<dbReference type="Pfam" id="PF14289">
    <property type="entry name" value="DUF4369"/>
    <property type="match status" value="1"/>
</dbReference>
<evidence type="ECO:0000256" key="2">
    <source>
        <dbReference type="ARBA" id="ARBA00022748"/>
    </source>
</evidence>
<dbReference type="SUPFAM" id="SSF52833">
    <property type="entry name" value="Thioredoxin-like"/>
    <property type="match status" value="1"/>
</dbReference>
<gene>
    <name evidence="7" type="ORF">GA0116948_101430</name>
</gene>
<keyword evidence="2" id="KW-0201">Cytochrome c-type biogenesis</keyword>
<keyword evidence="8" id="KW-1185">Reference proteome</keyword>
<evidence type="ECO:0000313" key="7">
    <source>
        <dbReference type="EMBL" id="SCB82608.1"/>
    </source>
</evidence>
<dbReference type="PROSITE" id="PS51352">
    <property type="entry name" value="THIOREDOXIN_2"/>
    <property type="match status" value="1"/>
</dbReference>
<organism evidence="7 8">
    <name type="scientific">Chitinophaga costaii</name>
    <dbReference type="NCBI Taxonomy" id="1335309"/>
    <lineage>
        <taxon>Bacteria</taxon>
        <taxon>Pseudomonadati</taxon>
        <taxon>Bacteroidota</taxon>
        <taxon>Chitinophagia</taxon>
        <taxon>Chitinophagales</taxon>
        <taxon>Chitinophagaceae</taxon>
        <taxon>Chitinophaga</taxon>
    </lineage>
</organism>
<dbReference type="GO" id="GO:0016209">
    <property type="term" value="F:antioxidant activity"/>
    <property type="evidence" value="ECO:0007669"/>
    <property type="project" value="InterPro"/>
</dbReference>
<comment type="subcellular location">
    <subcellularLocation>
        <location evidence="1">Cell envelope</location>
    </subcellularLocation>
</comment>
<dbReference type="CDD" id="cd02966">
    <property type="entry name" value="TlpA_like_family"/>
    <property type="match status" value="1"/>
</dbReference>
<dbReference type="PANTHER" id="PTHR42852">
    <property type="entry name" value="THIOL:DISULFIDE INTERCHANGE PROTEIN DSBE"/>
    <property type="match status" value="1"/>
</dbReference>
<evidence type="ECO:0000256" key="1">
    <source>
        <dbReference type="ARBA" id="ARBA00004196"/>
    </source>
</evidence>
<feature type="domain" description="Thioredoxin" evidence="6">
    <location>
        <begin position="223"/>
        <end position="362"/>
    </location>
</feature>
<name>A0A1C3ZJW1_9BACT</name>
<dbReference type="PROSITE" id="PS00194">
    <property type="entry name" value="THIOREDOXIN_1"/>
    <property type="match status" value="1"/>
</dbReference>
<keyword evidence="5" id="KW-0732">Signal</keyword>
<keyword evidence="4" id="KW-0676">Redox-active center</keyword>
<dbReference type="InterPro" id="IPR036249">
    <property type="entry name" value="Thioredoxin-like_sf"/>
</dbReference>
<dbReference type="STRING" id="1335309.GA0116948_101430"/>
<dbReference type="RefSeq" id="WP_240619114.1">
    <property type="nucleotide sequence ID" value="NZ_FMAR01000001.1"/>
</dbReference>
<dbReference type="InterPro" id="IPR017937">
    <property type="entry name" value="Thioredoxin_CS"/>
</dbReference>
<dbReference type="InterPro" id="IPR050553">
    <property type="entry name" value="Thioredoxin_ResA/DsbE_sf"/>
</dbReference>
<feature type="chain" id="PRO_5008688173" evidence="5">
    <location>
        <begin position="20"/>
        <end position="362"/>
    </location>
</feature>
<dbReference type="GO" id="GO:0017004">
    <property type="term" value="P:cytochrome complex assembly"/>
    <property type="evidence" value="ECO:0007669"/>
    <property type="project" value="UniProtKB-KW"/>
</dbReference>
<evidence type="ECO:0000256" key="4">
    <source>
        <dbReference type="ARBA" id="ARBA00023284"/>
    </source>
</evidence>
<evidence type="ECO:0000259" key="6">
    <source>
        <dbReference type="PROSITE" id="PS51352"/>
    </source>
</evidence>
<evidence type="ECO:0000256" key="3">
    <source>
        <dbReference type="ARBA" id="ARBA00023157"/>
    </source>
</evidence>
<accession>A0A1C3ZJW1</accession>
<feature type="signal peptide" evidence="5">
    <location>
        <begin position="1"/>
        <end position="19"/>
    </location>
</feature>
<dbReference type="InterPro" id="IPR025380">
    <property type="entry name" value="DUF4369"/>
</dbReference>
<dbReference type="Pfam" id="PF00578">
    <property type="entry name" value="AhpC-TSA"/>
    <property type="match status" value="1"/>
</dbReference>
<dbReference type="Proteomes" id="UP000242818">
    <property type="component" value="Unassembled WGS sequence"/>
</dbReference>